<dbReference type="Gene3D" id="3.30.2320.10">
    <property type="entry name" value="hypothetical protein PF0899 domain"/>
    <property type="match status" value="1"/>
</dbReference>
<evidence type="ECO:0000259" key="7">
    <source>
        <dbReference type="Pfam" id="PF05065"/>
    </source>
</evidence>
<evidence type="ECO:0000256" key="3">
    <source>
        <dbReference type="ARBA" id="ARBA00022801"/>
    </source>
</evidence>
<keyword evidence="2" id="KW-0645">Protease</keyword>
<accession>A0A8S5QPE5</accession>
<evidence type="ECO:0000256" key="5">
    <source>
        <dbReference type="ARBA" id="ARBA00023045"/>
    </source>
</evidence>
<keyword evidence="1" id="KW-1188">Viral release from host cell</keyword>
<evidence type="ECO:0000313" key="8">
    <source>
        <dbReference type="EMBL" id="DAE20882.1"/>
    </source>
</evidence>
<sequence>MLMSSETRICTLRRKSTRTMLRKIKMEVIRTMKNTYDFSGWATKNDLKCSDGRTIRKDAFKDCDGMTVPLVWNHDHTEAFNVLGHAELENRPEGVFTYGYLNDTEMGRHAKELVRHGDITSLSIYANKLQQVGGNVMHGVIREVSLVLAPANPGAHITDVIEHSDIMGDYEDGDAYIECGDAPVLRHEEESKPEEELKHNDEGEKKMAEKTLKDVIDTMNEEQKEAMYTVVGLALEENSGNDEEDDDVKHNVFENDNEENTLSHAEMNEILADGKRYGSLKESFLQHGIDNIEMLFPDNKALTTQPEFYKRDMSWVDVVMSGVHHTPFSRIKSTYADITADEARARGYVKGNIKVDEVIAVLKRTTNPTTIYKKQKLDRDDVIDITDFDVISWLKGEMRMMLNEELARAFLVGDGRSASSDDKISETNIRPIWTDDDVYTIKQLVTVAQNATDDAKAKAIIRAAVKSRKDYKGSGNTVFFTTEDYVTDMLLMEDTTGRIIYDSMDKLATAMRVRRIVTSPVLEGLQRTVGATTRDLVGIIVDLSDYNVGADKGGAVNMFDDFDIDYNAQKYLIETRCSGALTKPKSAIAIEMTTTQG</sequence>
<dbReference type="GO" id="GO:0006508">
    <property type="term" value="P:proteolysis"/>
    <property type="evidence" value="ECO:0007669"/>
    <property type="project" value="UniProtKB-KW"/>
</dbReference>
<keyword evidence="5" id="KW-1273">Viral capsid maturation</keyword>
<evidence type="ECO:0000256" key="2">
    <source>
        <dbReference type="ARBA" id="ARBA00022670"/>
    </source>
</evidence>
<proteinExistence type="predicted"/>
<evidence type="ECO:0000256" key="1">
    <source>
        <dbReference type="ARBA" id="ARBA00022612"/>
    </source>
</evidence>
<name>A0A8S5QPE5_9CAUD</name>
<evidence type="ECO:0000259" key="6">
    <source>
        <dbReference type="Pfam" id="PF04586"/>
    </source>
</evidence>
<protein>
    <submittedName>
        <fullName evidence="8">Major capsid protein</fullName>
    </submittedName>
</protein>
<dbReference type="SUPFAM" id="SSF56563">
    <property type="entry name" value="Major capsid protein gp5"/>
    <property type="match status" value="1"/>
</dbReference>
<dbReference type="EMBL" id="BK015703">
    <property type="protein sequence ID" value="DAE20882.1"/>
    <property type="molecule type" value="Genomic_DNA"/>
</dbReference>
<organism evidence="8">
    <name type="scientific">Siphoviridae sp. ctgBD49</name>
    <dbReference type="NCBI Taxonomy" id="2826420"/>
    <lineage>
        <taxon>Viruses</taxon>
        <taxon>Duplodnaviria</taxon>
        <taxon>Heunggongvirae</taxon>
        <taxon>Uroviricota</taxon>
        <taxon>Caudoviricetes</taxon>
    </lineage>
</organism>
<keyword evidence="4" id="KW-0118">Viral capsid assembly</keyword>
<dbReference type="InterPro" id="IPR054613">
    <property type="entry name" value="Peptidase_S78_dom"/>
</dbReference>
<evidence type="ECO:0000256" key="4">
    <source>
        <dbReference type="ARBA" id="ARBA00022950"/>
    </source>
</evidence>
<dbReference type="InterPro" id="IPR054612">
    <property type="entry name" value="Phage_capsid-like_C"/>
</dbReference>
<dbReference type="Gene3D" id="3.30.2400.10">
    <property type="entry name" value="Major capsid protein gp5"/>
    <property type="match status" value="1"/>
</dbReference>
<feature type="domain" description="Phage capsid-like C-terminal" evidence="7">
    <location>
        <begin position="331"/>
        <end position="590"/>
    </location>
</feature>
<keyword evidence="3" id="KW-0378">Hydrolase</keyword>
<feature type="domain" description="Prohead serine protease" evidence="6">
    <location>
        <begin position="38"/>
        <end position="158"/>
    </location>
</feature>
<dbReference type="Pfam" id="PF04586">
    <property type="entry name" value="Peptidase_S78"/>
    <property type="match status" value="1"/>
</dbReference>
<dbReference type="GO" id="GO:0046797">
    <property type="term" value="P:viral procapsid maturation"/>
    <property type="evidence" value="ECO:0007669"/>
    <property type="project" value="UniProtKB-KW"/>
</dbReference>
<dbReference type="Pfam" id="PF05065">
    <property type="entry name" value="Phage_capsid"/>
    <property type="match status" value="1"/>
</dbReference>
<reference evidence="8" key="1">
    <citation type="journal article" date="2021" name="Proc. Natl. Acad. Sci. U.S.A.">
        <title>A Catalog of Tens of Thousands of Viruses from Human Metagenomes Reveals Hidden Associations with Chronic Diseases.</title>
        <authorList>
            <person name="Tisza M.J."/>
            <person name="Buck C.B."/>
        </authorList>
    </citation>
    <scope>NUCLEOTIDE SEQUENCE</scope>
    <source>
        <strain evidence="8">CtgBD49</strain>
    </source>
</reference>
<dbReference type="GO" id="GO:0008233">
    <property type="term" value="F:peptidase activity"/>
    <property type="evidence" value="ECO:0007669"/>
    <property type="project" value="UniProtKB-KW"/>
</dbReference>